<dbReference type="AlphaFoldDB" id="A0A6L5X793"/>
<dbReference type="PROSITE" id="PS00062">
    <property type="entry name" value="ALDOKETO_REDUCTASE_2"/>
    <property type="match status" value="1"/>
</dbReference>
<dbReference type="PANTHER" id="PTHR43827:SF3">
    <property type="entry name" value="NADP-DEPENDENT OXIDOREDUCTASE DOMAIN-CONTAINING PROTEIN"/>
    <property type="match status" value="1"/>
</dbReference>
<evidence type="ECO:0000256" key="1">
    <source>
        <dbReference type="ARBA" id="ARBA00007905"/>
    </source>
</evidence>
<reference evidence="8 9" key="1">
    <citation type="submission" date="2019-08" db="EMBL/GenBank/DDBJ databases">
        <title>In-depth cultivation of the pig gut microbiome towards novel bacterial diversity and tailored functional studies.</title>
        <authorList>
            <person name="Wylensek D."/>
            <person name="Hitch T.C.A."/>
            <person name="Clavel T."/>
        </authorList>
    </citation>
    <scope>NUCLEOTIDE SEQUENCE [LARGE SCALE GENOMIC DNA]</scope>
    <source>
        <strain evidence="8 9">Oil+RF-744-WCA-WT-11</strain>
    </source>
</reference>
<protein>
    <submittedName>
        <fullName evidence="8">Aldo/keto reductase</fullName>
    </submittedName>
</protein>
<feature type="binding site" evidence="5">
    <location>
        <position position="107"/>
    </location>
    <ligand>
        <name>substrate</name>
    </ligand>
</feature>
<feature type="domain" description="NADP-dependent oxidoreductase" evidence="7">
    <location>
        <begin position="16"/>
        <end position="263"/>
    </location>
</feature>
<evidence type="ECO:0000256" key="2">
    <source>
        <dbReference type="ARBA" id="ARBA00022857"/>
    </source>
</evidence>
<dbReference type="CDD" id="cd19071">
    <property type="entry name" value="AKR_AKR1-5-like"/>
    <property type="match status" value="1"/>
</dbReference>
<dbReference type="Gene3D" id="3.20.20.100">
    <property type="entry name" value="NADP-dependent oxidoreductase domain"/>
    <property type="match status" value="1"/>
</dbReference>
<dbReference type="EMBL" id="VULZ01000010">
    <property type="protein sequence ID" value="MSS15263.1"/>
    <property type="molecule type" value="Genomic_DNA"/>
</dbReference>
<keyword evidence="9" id="KW-1185">Reference proteome</keyword>
<evidence type="ECO:0000256" key="4">
    <source>
        <dbReference type="PIRSR" id="PIRSR000097-1"/>
    </source>
</evidence>
<evidence type="ECO:0000259" key="7">
    <source>
        <dbReference type="Pfam" id="PF00248"/>
    </source>
</evidence>
<dbReference type="PIRSF" id="PIRSF000097">
    <property type="entry name" value="AKR"/>
    <property type="match status" value="1"/>
</dbReference>
<dbReference type="InterPro" id="IPR036812">
    <property type="entry name" value="NAD(P)_OxRdtase_dom_sf"/>
</dbReference>
<organism evidence="8 9">
    <name type="scientific">Porcincola intestinalis</name>
    <dbReference type="NCBI Taxonomy" id="2606632"/>
    <lineage>
        <taxon>Bacteria</taxon>
        <taxon>Bacillati</taxon>
        <taxon>Bacillota</taxon>
        <taxon>Clostridia</taxon>
        <taxon>Lachnospirales</taxon>
        <taxon>Lachnospiraceae</taxon>
        <taxon>Porcincola</taxon>
    </lineage>
</organism>
<dbReference type="GO" id="GO:0016616">
    <property type="term" value="F:oxidoreductase activity, acting on the CH-OH group of donors, NAD or NADP as acceptor"/>
    <property type="evidence" value="ECO:0007669"/>
    <property type="project" value="UniProtKB-ARBA"/>
</dbReference>
<dbReference type="InterPro" id="IPR018170">
    <property type="entry name" value="Aldo/ket_reductase_CS"/>
</dbReference>
<dbReference type="RefSeq" id="WP_154525938.1">
    <property type="nucleotide sequence ID" value="NZ_VULZ01000010.1"/>
</dbReference>
<dbReference type="PRINTS" id="PR00069">
    <property type="entry name" value="ALDKETRDTASE"/>
</dbReference>
<comment type="similarity">
    <text evidence="1">Belongs to the aldo/keto reductase family.</text>
</comment>
<dbReference type="PANTHER" id="PTHR43827">
    <property type="entry name" value="2,5-DIKETO-D-GLUCONIC ACID REDUCTASE"/>
    <property type="match status" value="1"/>
</dbReference>
<sequence>MADKFRLNNGMTIPEIGFGTYKAAADGTERVISEAIWAGYRYFDTASFYGTEEELGMAWTQSGLERGEIQIASKAWKSELGYHEVRKAFERSLERLKTDYLDLYLIHWPLPTPDYRAWEKLDLDTWKLMEEFYQEGKVRAIGVSNFLPQHLLNLMEHAEVVPAVDQLEFHPGHTQEVTLRFCQDHGIQVQAWSPLGRNRVLKDPLIVSLAEKYGVSPAQLCLKYDLQRGVMVIPKASSPERMRQNLNLGDFTISQIDMYRIDTMPDYGWSGEHPERERVDIQIKAHEG</sequence>
<dbReference type="SUPFAM" id="SSF51430">
    <property type="entry name" value="NAD(P)-linked oxidoreductase"/>
    <property type="match status" value="1"/>
</dbReference>
<dbReference type="FunFam" id="3.20.20.100:FF:000015">
    <property type="entry name" value="Oxidoreductase, aldo/keto reductase family"/>
    <property type="match status" value="1"/>
</dbReference>
<dbReference type="InterPro" id="IPR020471">
    <property type="entry name" value="AKR"/>
</dbReference>
<accession>A0A6L5X793</accession>
<keyword evidence="2" id="KW-0521">NADP</keyword>
<dbReference type="Proteomes" id="UP000481852">
    <property type="component" value="Unassembled WGS sequence"/>
</dbReference>
<dbReference type="Pfam" id="PF00248">
    <property type="entry name" value="Aldo_ket_red"/>
    <property type="match status" value="1"/>
</dbReference>
<name>A0A6L5X793_9FIRM</name>
<evidence type="ECO:0000313" key="8">
    <source>
        <dbReference type="EMBL" id="MSS15263.1"/>
    </source>
</evidence>
<dbReference type="InterPro" id="IPR023210">
    <property type="entry name" value="NADP_OxRdtase_dom"/>
</dbReference>
<keyword evidence="3" id="KW-0560">Oxidoreductase</keyword>
<evidence type="ECO:0000256" key="5">
    <source>
        <dbReference type="PIRSR" id="PIRSR000097-2"/>
    </source>
</evidence>
<evidence type="ECO:0000256" key="6">
    <source>
        <dbReference type="PIRSR" id="PIRSR000097-3"/>
    </source>
</evidence>
<feature type="site" description="Lowers pKa of active site Tyr" evidence="6">
    <location>
        <position position="74"/>
    </location>
</feature>
<gene>
    <name evidence="8" type="ORF">FYJ35_09490</name>
</gene>
<evidence type="ECO:0000256" key="3">
    <source>
        <dbReference type="ARBA" id="ARBA00023002"/>
    </source>
</evidence>
<comment type="caution">
    <text evidence="8">The sequence shown here is derived from an EMBL/GenBank/DDBJ whole genome shotgun (WGS) entry which is preliminary data.</text>
</comment>
<feature type="active site" description="Proton donor" evidence="4">
    <location>
        <position position="49"/>
    </location>
</feature>
<evidence type="ECO:0000313" key="9">
    <source>
        <dbReference type="Proteomes" id="UP000481852"/>
    </source>
</evidence>
<proteinExistence type="inferred from homology"/>